<reference evidence="6 7" key="1">
    <citation type="journal article" date="2013" name="Antonie Van Leeuwenhoek">
        <title>Echinimonas agarilytica gen. nov., sp. nov., a new gammaproteobacterium isolated from the sea urchin Strongylocentrotus intermedius.</title>
        <authorList>
            <person name="Nedashkovskaya O.I."/>
            <person name="Stenkova A.M."/>
            <person name="Zhukova N.V."/>
            <person name="Van Trappen S."/>
            <person name="Lee J.S."/>
            <person name="Kim S.B."/>
        </authorList>
    </citation>
    <scope>NUCLEOTIDE SEQUENCE [LARGE SCALE GENOMIC DNA]</scope>
    <source>
        <strain evidence="6 7">KMM 6351</strain>
    </source>
</reference>
<keyword evidence="2 4" id="KW-0472">Membrane</keyword>
<dbReference type="RefSeq" id="WP_251262303.1">
    <property type="nucleotide sequence ID" value="NZ_JAMQGP010000007.1"/>
</dbReference>
<evidence type="ECO:0000256" key="2">
    <source>
        <dbReference type="ARBA" id="ARBA00023136"/>
    </source>
</evidence>
<dbReference type="InterPro" id="IPR006664">
    <property type="entry name" value="OMP_bac"/>
</dbReference>
<evidence type="ECO:0000313" key="7">
    <source>
        <dbReference type="Proteomes" id="UP001165393"/>
    </source>
</evidence>
<keyword evidence="7" id="KW-1185">Reference proteome</keyword>
<dbReference type="InterPro" id="IPR050330">
    <property type="entry name" value="Bact_OuterMem_StrucFunc"/>
</dbReference>
<organism evidence="6 7">
    <name type="scientific">Echinimonas agarilytica</name>
    <dbReference type="NCBI Taxonomy" id="1215918"/>
    <lineage>
        <taxon>Bacteria</taxon>
        <taxon>Pseudomonadati</taxon>
        <taxon>Pseudomonadota</taxon>
        <taxon>Gammaproteobacteria</taxon>
        <taxon>Alteromonadales</taxon>
        <taxon>Echinimonadaceae</taxon>
        <taxon>Echinimonas</taxon>
    </lineage>
</organism>
<name>A0AA42B8G1_9GAMM</name>
<dbReference type="Gene3D" id="3.30.1330.60">
    <property type="entry name" value="OmpA-like domain"/>
    <property type="match status" value="1"/>
</dbReference>
<evidence type="ECO:0000313" key="6">
    <source>
        <dbReference type="EMBL" id="MCM2680827.1"/>
    </source>
</evidence>
<evidence type="ECO:0000256" key="1">
    <source>
        <dbReference type="ARBA" id="ARBA00004442"/>
    </source>
</evidence>
<dbReference type="PRINTS" id="PR01021">
    <property type="entry name" value="OMPADOMAIN"/>
</dbReference>
<evidence type="ECO:0000256" key="4">
    <source>
        <dbReference type="PROSITE-ProRule" id="PRU00473"/>
    </source>
</evidence>
<protein>
    <submittedName>
        <fullName evidence="6">OmpA family protein</fullName>
    </submittedName>
</protein>
<dbReference type="InterPro" id="IPR041544">
    <property type="entry name" value="MotY_N"/>
</dbReference>
<dbReference type="Gene3D" id="2.60.40.2540">
    <property type="match status" value="1"/>
</dbReference>
<evidence type="ECO:0000256" key="3">
    <source>
        <dbReference type="ARBA" id="ARBA00023237"/>
    </source>
</evidence>
<dbReference type="PANTHER" id="PTHR30329">
    <property type="entry name" value="STATOR ELEMENT OF FLAGELLAR MOTOR COMPLEX"/>
    <property type="match status" value="1"/>
</dbReference>
<keyword evidence="3" id="KW-0998">Cell outer membrane</keyword>
<dbReference type="Pfam" id="PF00691">
    <property type="entry name" value="OmpA"/>
    <property type="match status" value="1"/>
</dbReference>
<gene>
    <name evidence="6" type="ORF">NAF29_14315</name>
</gene>
<accession>A0AA42B8G1</accession>
<evidence type="ECO:0000259" key="5">
    <source>
        <dbReference type="PROSITE" id="PS51123"/>
    </source>
</evidence>
<dbReference type="EMBL" id="JAMQGP010000007">
    <property type="protein sequence ID" value="MCM2680827.1"/>
    <property type="molecule type" value="Genomic_DNA"/>
</dbReference>
<proteinExistence type="predicted"/>
<dbReference type="InterPro" id="IPR036737">
    <property type="entry name" value="OmpA-like_sf"/>
</dbReference>
<dbReference type="Pfam" id="PF18393">
    <property type="entry name" value="MotY_N"/>
    <property type="match status" value="1"/>
</dbReference>
<dbReference type="PROSITE" id="PS51123">
    <property type="entry name" value="OMPA_2"/>
    <property type="match status" value="1"/>
</dbReference>
<comment type="caution">
    <text evidence="6">The sequence shown here is derived from an EMBL/GenBank/DDBJ whole genome shotgun (WGS) entry which is preliminary data.</text>
</comment>
<comment type="subcellular location">
    <subcellularLocation>
        <location evidence="1">Cell outer membrane</location>
    </subcellularLocation>
</comment>
<dbReference type="InterPro" id="IPR006665">
    <property type="entry name" value="OmpA-like"/>
</dbReference>
<dbReference type="SUPFAM" id="SSF103088">
    <property type="entry name" value="OmpA-like"/>
    <property type="match status" value="1"/>
</dbReference>
<dbReference type="PRINTS" id="PR01023">
    <property type="entry name" value="NAFLGMOTY"/>
</dbReference>
<dbReference type="CDD" id="cd07185">
    <property type="entry name" value="OmpA_C-like"/>
    <property type="match status" value="1"/>
</dbReference>
<sequence>MLLAAPTEAALRQYQAPLASSDWVMSKSTPLACQLEHAIPRFGTAKFHGEAGTQNDINMTMDAFRQPRATGFAQLVAVPPAYKPGLEPAHLATLKVLEGFDPSLNPKLSWSVLTELEQGNNPTFYYRDGYRKGGEVSVALNSANFRSGYADFVECVGGLLPFGFDDVALTVLNYRSNSDRLELESQRRLRRVAEYVVNDPAIVKINIDAYSDSYGGRWLNLELSKKRANAIREFLIEQGVDDDKLVSSGYGERRHISSNETPLGRQKNRRVVMRLTRDASLDDYAEQELQAEQSAGVVQAAATQTAAPQ</sequence>
<dbReference type="GO" id="GO:0009279">
    <property type="term" value="C:cell outer membrane"/>
    <property type="evidence" value="ECO:0007669"/>
    <property type="project" value="UniProtKB-SubCell"/>
</dbReference>
<dbReference type="PANTHER" id="PTHR30329:SF21">
    <property type="entry name" value="LIPOPROTEIN YIAD-RELATED"/>
    <property type="match status" value="1"/>
</dbReference>
<dbReference type="Proteomes" id="UP001165393">
    <property type="component" value="Unassembled WGS sequence"/>
</dbReference>
<dbReference type="AlphaFoldDB" id="A0AA42B8G1"/>
<feature type="domain" description="OmpA-like" evidence="5">
    <location>
        <begin position="162"/>
        <end position="279"/>
    </location>
</feature>